<comment type="caution">
    <text evidence="2">The sequence shown here is derived from an EMBL/GenBank/DDBJ whole genome shotgun (WGS) entry which is preliminary data.</text>
</comment>
<accession>A0AAD5BDI5</accession>
<feature type="compositionally biased region" description="Basic and acidic residues" evidence="1">
    <location>
        <begin position="223"/>
        <end position="233"/>
    </location>
</feature>
<feature type="compositionally biased region" description="Polar residues" evidence="1">
    <location>
        <begin position="239"/>
        <end position="256"/>
    </location>
</feature>
<dbReference type="AlphaFoldDB" id="A0AAD5BDI5"/>
<evidence type="ECO:0000313" key="2">
    <source>
        <dbReference type="EMBL" id="KAI5957589.1"/>
    </source>
</evidence>
<dbReference type="EMBL" id="JAIHNG010000121">
    <property type="protein sequence ID" value="KAI5957589.1"/>
    <property type="molecule type" value="Genomic_DNA"/>
</dbReference>
<organism evidence="2 3">
    <name type="scientific">Candida theae</name>
    <dbReference type="NCBI Taxonomy" id="1198502"/>
    <lineage>
        <taxon>Eukaryota</taxon>
        <taxon>Fungi</taxon>
        <taxon>Dikarya</taxon>
        <taxon>Ascomycota</taxon>
        <taxon>Saccharomycotina</taxon>
        <taxon>Pichiomycetes</taxon>
        <taxon>Debaryomycetaceae</taxon>
        <taxon>Candida/Lodderomyces clade</taxon>
        <taxon>Candida</taxon>
    </lineage>
</organism>
<feature type="compositionally biased region" description="Basic and acidic residues" evidence="1">
    <location>
        <begin position="149"/>
        <end position="159"/>
    </location>
</feature>
<dbReference type="Proteomes" id="UP001204833">
    <property type="component" value="Unassembled WGS sequence"/>
</dbReference>
<name>A0AAD5BDI5_9ASCO</name>
<feature type="compositionally biased region" description="Polar residues" evidence="1">
    <location>
        <begin position="137"/>
        <end position="146"/>
    </location>
</feature>
<evidence type="ECO:0000313" key="3">
    <source>
        <dbReference type="Proteomes" id="UP001204833"/>
    </source>
</evidence>
<feature type="compositionally biased region" description="Basic and acidic residues" evidence="1">
    <location>
        <begin position="94"/>
        <end position="104"/>
    </location>
</feature>
<keyword evidence="3" id="KW-1185">Reference proteome</keyword>
<feature type="region of interest" description="Disordered" evidence="1">
    <location>
        <begin position="88"/>
        <end position="258"/>
    </location>
</feature>
<reference evidence="2 3" key="1">
    <citation type="journal article" date="2022" name="DNA Res.">
        <title>Genome analysis of five recently described species of the CUG-Ser clade uncovers Candida theae as a new hybrid lineage with pathogenic potential in the Candida parapsilosis species complex.</title>
        <authorList>
            <person name="Mixao V."/>
            <person name="Del Olmo V."/>
            <person name="Hegedusova E."/>
            <person name="Saus E."/>
            <person name="Pryszcz L."/>
            <person name="Cillingova A."/>
            <person name="Nosek J."/>
            <person name="Gabaldon T."/>
        </authorList>
    </citation>
    <scope>NUCLEOTIDE SEQUENCE [LARGE SCALE GENOMIC DNA]</scope>
    <source>
        <strain evidence="2 3">CBS 12239</strain>
    </source>
</reference>
<feature type="compositionally biased region" description="Low complexity" evidence="1">
    <location>
        <begin position="124"/>
        <end position="136"/>
    </location>
</feature>
<protein>
    <submittedName>
        <fullName evidence="2">Uncharacterized protein</fullName>
    </submittedName>
</protein>
<sequence length="475" mass="53176">MGISKESDFDMIGSSLPRCKSDFSEGLEIYKDVLPVTMISLSILKSCYRQTSSIQITMTKPLETSSHTTNESRDNAKRSIGDALDAVEEQTTEVGKDNVKDGDSKSGQTSDATTRARKARDGPKSIVKGVSSVGKSEPTQSKTISTLDGKFKEHGESHGNKSTSSDASGPKEDSLGNNMGRSEEQLVPQEDPSCRNKNDENFDSGEPKNSQEVLEESSHSAGRKSDGHNDTSTKDTGLGPQQDNNNDSQSIESSDSFGWGKKQITNMVKSWFGVTATDKSLKSKSGQESADEDSECATPEVQLIELPMIPSRYRAKEINGFGVLAKSQKLPKQIEREYRNLLNTGITCVLQFCKSLEILHEKSRKNDISKLFAVQFTKMHFELTFTEEDLKTKGDIDGELLRHLKILFNDLFSSNNIIWIVNKFEYDDFRRSFRKTIARVLREEFHYDVSYKREEFYRDVVAASLSQWGRNIPFP</sequence>
<gene>
    <name evidence="2" type="ORF">KGF57_003283</name>
</gene>
<evidence type="ECO:0000256" key="1">
    <source>
        <dbReference type="SAM" id="MobiDB-lite"/>
    </source>
</evidence>
<proteinExistence type="predicted"/>
<dbReference type="RefSeq" id="XP_051608292.1">
    <property type="nucleotide sequence ID" value="XM_051752687.1"/>
</dbReference>
<dbReference type="GeneID" id="76151342"/>